<gene>
    <name evidence="2" type="primary">AVEN_200867_1</name>
    <name evidence="2" type="ORF">TNIN_442051</name>
</gene>
<dbReference type="OrthoDB" id="10067219at2759"/>
<protein>
    <submittedName>
        <fullName evidence="2">Uncharacterized protein</fullName>
    </submittedName>
</protein>
<dbReference type="AlphaFoldDB" id="A0A8X7C1T4"/>
<comment type="caution">
    <text evidence="2">The sequence shown here is derived from an EMBL/GenBank/DDBJ whole genome shotgun (WGS) entry which is preliminary data.</text>
</comment>
<feature type="compositionally biased region" description="Low complexity" evidence="1">
    <location>
        <begin position="42"/>
        <end position="56"/>
    </location>
</feature>
<keyword evidence="3" id="KW-1185">Reference proteome</keyword>
<reference evidence="2" key="1">
    <citation type="submission" date="2020-08" db="EMBL/GenBank/DDBJ databases">
        <title>Multicomponent nature underlies the extraordinary mechanical properties of spider dragline silk.</title>
        <authorList>
            <person name="Kono N."/>
            <person name="Nakamura H."/>
            <person name="Mori M."/>
            <person name="Yoshida Y."/>
            <person name="Ohtoshi R."/>
            <person name="Malay A.D."/>
            <person name="Moran D.A.P."/>
            <person name="Tomita M."/>
            <person name="Numata K."/>
            <person name="Arakawa K."/>
        </authorList>
    </citation>
    <scope>NUCLEOTIDE SEQUENCE</scope>
</reference>
<dbReference type="Proteomes" id="UP000886998">
    <property type="component" value="Unassembled WGS sequence"/>
</dbReference>
<accession>A0A8X7C1T4</accession>
<evidence type="ECO:0000313" key="2">
    <source>
        <dbReference type="EMBL" id="GFY51033.1"/>
    </source>
</evidence>
<feature type="compositionally biased region" description="Low complexity" evidence="1">
    <location>
        <begin position="73"/>
        <end position="85"/>
    </location>
</feature>
<name>A0A8X7C1T4_9ARAC</name>
<proteinExistence type="predicted"/>
<sequence>MSFHFRYLGASAFSNPPALFPGSYVGGADISKQGEVVPNVLNGNSTANTNNTSQGQHPGVDVAPRSSSPPPINSSSSSTSSTRSNHQVDTTSSKGKGADRRVVVPAGELLLICFCVKV</sequence>
<feature type="region of interest" description="Disordered" evidence="1">
    <location>
        <begin position="36"/>
        <end position="100"/>
    </location>
</feature>
<organism evidence="2 3">
    <name type="scientific">Trichonephila inaurata madagascariensis</name>
    <dbReference type="NCBI Taxonomy" id="2747483"/>
    <lineage>
        <taxon>Eukaryota</taxon>
        <taxon>Metazoa</taxon>
        <taxon>Ecdysozoa</taxon>
        <taxon>Arthropoda</taxon>
        <taxon>Chelicerata</taxon>
        <taxon>Arachnida</taxon>
        <taxon>Araneae</taxon>
        <taxon>Araneomorphae</taxon>
        <taxon>Entelegynae</taxon>
        <taxon>Araneoidea</taxon>
        <taxon>Nephilidae</taxon>
        <taxon>Trichonephila</taxon>
        <taxon>Trichonephila inaurata</taxon>
    </lineage>
</organism>
<dbReference type="EMBL" id="BMAV01007857">
    <property type="protein sequence ID" value="GFY51033.1"/>
    <property type="molecule type" value="Genomic_DNA"/>
</dbReference>
<evidence type="ECO:0000313" key="3">
    <source>
        <dbReference type="Proteomes" id="UP000886998"/>
    </source>
</evidence>
<evidence type="ECO:0000256" key="1">
    <source>
        <dbReference type="SAM" id="MobiDB-lite"/>
    </source>
</evidence>